<feature type="compositionally biased region" description="Pro residues" evidence="1">
    <location>
        <begin position="224"/>
        <end position="236"/>
    </location>
</feature>
<reference evidence="2 3" key="1">
    <citation type="submission" date="2018-02" db="EMBL/GenBank/DDBJ databases">
        <title>Genome sequence of Desulfovibrio carbinolicus DSM 3852.</title>
        <authorList>
            <person name="Wilbanks E."/>
            <person name="Skennerton C.T."/>
            <person name="Orphan V.J."/>
        </authorList>
    </citation>
    <scope>NUCLEOTIDE SEQUENCE [LARGE SCALE GENOMIC DNA]</scope>
    <source>
        <strain evidence="2 3">DSM 3852</strain>
    </source>
</reference>
<dbReference type="AlphaFoldDB" id="A0A4P6HJK9"/>
<dbReference type="EMBL" id="CP026538">
    <property type="protein sequence ID" value="QAZ65990.1"/>
    <property type="molecule type" value="Genomic_DNA"/>
</dbReference>
<protein>
    <recommendedName>
        <fullName evidence="4">SnoaL-like domain-containing protein</fullName>
    </recommendedName>
</protein>
<accession>A0A4P6HJK9</accession>
<dbReference type="Proteomes" id="UP000293296">
    <property type="component" value="Chromosome"/>
</dbReference>
<dbReference type="Gene3D" id="3.10.450.50">
    <property type="match status" value="1"/>
</dbReference>
<dbReference type="PROSITE" id="PS51257">
    <property type="entry name" value="PROKAR_LIPOPROTEIN"/>
    <property type="match status" value="1"/>
</dbReference>
<dbReference type="OrthoDB" id="5455828at2"/>
<dbReference type="KEGG" id="dcb:C3Y92_01525"/>
<feature type="compositionally biased region" description="Low complexity" evidence="1">
    <location>
        <begin position="187"/>
        <end position="196"/>
    </location>
</feature>
<evidence type="ECO:0000256" key="1">
    <source>
        <dbReference type="SAM" id="MobiDB-lite"/>
    </source>
</evidence>
<sequence length="253" mass="27685">MVHGARVVERKRRMPKMAALCFALVAALCLLAGCGGKKTKAEPGKPSGFASADAKNIHEFIVRFPDMAASGDAGAMLRLFTEDARYVPLLGKDVRPIRGSGELERQLPASLAEQRRMGLAMQWREPMNIQVKGERASVRAVADLRWNENGQAKQAVMSCYFGLSRDDNYLWRIREFHGEPVGPSFKAPPQTQPAKAPAKKPVRKEKIVIQGEPPKPAAKQPAATPAPQPTPPPAQEKPPHDGPLVEDSPKPFF</sequence>
<proteinExistence type="predicted"/>
<name>A0A4P6HJK9_9BACT</name>
<dbReference type="InterPro" id="IPR032710">
    <property type="entry name" value="NTF2-like_dom_sf"/>
</dbReference>
<evidence type="ECO:0000313" key="2">
    <source>
        <dbReference type="EMBL" id="QAZ65990.1"/>
    </source>
</evidence>
<evidence type="ECO:0000313" key="3">
    <source>
        <dbReference type="Proteomes" id="UP000293296"/>
    </source>
</evidence>
<dbReference type="SUPFAM" id="SSF54427">
    <property type="entry name" value="NTF2-like"/>
    <property type="match status" value="1"/>
</dbReference>
<keyword evidence="3" id="KW-1185">Reference proteome</keyword>
<gene>
    <name evidence="2" type="ORF">C3Y92_01525</name>
</gene>
<evidence type="ECO:0008006" key="4">
    <source>
        <dbReference type="Google" id="ProtNLM"/>
    </source>
</evidence>
<feature type="region of interest" description="Disordered" evidence="1">
    <location>
        <begin position="181"/>
        <end position="253"/>
    </location>
</feature>
<organism evidence="2 3">
    <name type="scientific">Solidesulfovibrio carbinolicus</name>
    <dbReference type="NCBI Taxonomy" id="296842"/>
    <lineage>
        <taxon>Bacteria</taxon>
        <taxon>Pseudomonadati</taxon>
        <taxon>Thermodesulfobacteriota</taxon>
        <taxon>Desulfovibrionia</taxon>
        <taxon>Desulfovibrionales</taxon>
        <taxon>Desulfovibrionaceae</taxon>
        <taxon>Solidesulfovibrio</taxon>
    </lineage>
</organism>